<dbReference type="EC" id="2.3.2.27" evidence="2"/>
<dbReference type="InterPro" id="IPR003613">
    <property type="entry name" value="Ubox_domain"/>
</dbReference>
<evidence type="ECO:0000256" key="4">
    <source>
        <dbReference type="PROSITE-ProRule" id="PRU00259"/>
    </source>
</evidence>
<dbReference type="InterPro" id="IPR036537">
    <property type="entry name" value="Adaptor_Cbl_N_dom_sf"/>
</dbReference>
<feature type="region of interest" description="Disordered" evidence="6">
    <location>
        <begin position="672"/>
        <end position="745"/>
    </location>
</feature>
<reference evidence="8" key="1">
    <citation type="submission" date="2020-12" db="EMBL/GenBank/DDBJ databases">
        <authorList>
            <person name="Iha C."/>
        </authorList>
    </citation>
    <scope>NUCLEOTIDE SEQUENCE</scope>
</reference>
<dbReference type="InterPro" id="IPR000225">
    <property type="entry name" value="Armadillo"/>
</dbReference>
<feature type="coiled-coil region" evidence="5">
    <location>
        <begin position="185"/>
        <end position="212"/>
    </location>
</feature>
<evidence type="ECO:0000256" key="1">
    <source>
        <dbReference type="ARBA" id="ARBA00000900"/>
    </source>
</evidence>
<dbReference type="PROSITE" id="PS51698">
    <property type="entry name" value="U_BOX"/>
    <property type="match status" value="1"/>
</dbReference>
<dbReference type="Gene3D" id="1.25.10.10">
    <property type="entry name" value="Leucine-rich Repeat Variant"/>
    <property type="match status" value="3"/>
</dbReference>
<evidence type="ECO:0000259" key="7">
    <source>
        <dbReference type="PROSITE" id="PS51698"/>
    </source>
</evidence>
<feature type="compositionally biased region" description="Low complexity" evidence="6">
    <location>
        <begin position="588"/>
        <end position="598"/>
    </location>
</feature>
<dbReference type="Gene3D" id="1.20.930.20">
    <property type="entry name" value="Adaptor protein Cbl, N-terminal domain"/>
    <property type="match status" value="1"/>
</dbReference>
<dbReference type="SMART" id="SM00504">
    <property type="entry name" value="Ubox"/>
    <property type="match status" value="1"/>
</dbReference>
<dbReference type="PANTHER" id="PTHR23315:SF7">
    <property type="entry name" value="U-BOX DOMAIN-CONTAINING PROTEIN 4"/>
    <property type="match status" value="1"/>
</dbReference>
<dbReference type="SUPFAM" id="SSF48371">
    <property type="entry name" value="ARM repeat"/>
    <property type="match status" value="2"/>
</dbReference>
<feature type="region of interest" description="Disordered" evidence="6">
    <location>
        <begin position="778"/>
        <end position="799"/>
    </location>
</feature>
<dbReference type="EMBL" id="CAJHUC010001327">
    <property type="protein sequence ID" value="CAD7700720.1"/>
    <property type="molecule type" value="Genomic_DNA"/>
</dbReference>
<comment type="caution">
    <text evidence="8">The sequence shown here is derived from an EMBL/GenBank/DDBJ whole genome shotgun (WGS) entry which is preliminary data.</text>
</comment>
<feature type="region of interest" description="Disordered" evidence="6">
    <location>
        <begin position="1739"/>
        <end position="1775"/>
    </location>
</feature>
<name>A0A8S1IZW4_9CHLO</name>
<dbReference type="PROSITE" id="PS50176">
    <property type="entry name" value="ARM_REPEAT"/>
    <property type="match status" value="1"/>
</dbReference>
<gene>
    <name evidence="8" type="ORF">OSTQU699_LOCUS6079</name>
</gene>
<dbReference type="InterPro" id="IPR013083">
    <property type="entry name" value="Znf_RING/FYVE/PHD"/>
</dbReference>
<proteinExistence type="predicted"/>
<dbReference type="CDD" id="cd16664">
    <property type="entry name" value="RING-Ubox_PUB"/>
    <property type="match status" value="1"/>
</dbReference>
<keyword evidence="9" id="KW-1185">Reference proteome</keyword>
<evidence type="ECO:0000256" key="3">
    <source>
        <dbReference type="ARBA" id="ARBA00022786"/>
    </source>
</evidence>
<dbReference type="GO" id="GO:0061630">
    <property type="term" value="F:ubiquitin protein ligase activity"/>
    <property type="evidence" value="ECO:0007669"/>
    <property type="project" value="UniProtKB-EC"/>
</dbReference>
<feature type="compositionally biased region" description="Polar residues" evidence="6">
    <location>
        <begin position="632"/>
        <end position="646"/>
    </location>
</feature>
<dbReference type="Proteomes" id="UP000708148">
    <property type="component" value="Unassembled WGS sequence"/>
</dbReference>
<feature type="region of interest" description="Disordered" evidence="6">
    <location>
        <begin position="345"/>
        <end position="364"/>
    </location>
</feature>
<feature type="region of interest" description="Disordered" evidence="6">
    <location>
        <begin position="922"/>
        <end position="959"/>
    </location>
</feature>
<feature type="compositionally biased region" description="Acidic residues" evidence="6">
    <location>
        <begin position="937"/>
        <end position="955"/>
    </location>
</feature>
<sequence>MPLALQAALGFVQAIHYSAKAATVNRECCCGLSRLIGKIRPLLEEVEFESKDDATGMRDVALESIATALEKAHVAVVRFSTMGHLQAILETEAMMSQFQVVCFELDASLSALHDAHTTAPPEWKEDMKRISGQLLSVSFESCSENSNTLRQLRQEVVRMNGVSTVSKAVHSQICNLLWRCQLPDKLDMVVELQGLRRELSRAKAEKNCAEEFLLQQVIKALQSSAAVPYTPSARLPQPPVEYCCPISHQVMRDPVVLVETGQTYDRKCIEEWFVRGNVTCPVTGQRVNSVQLTPNFALKSLASTWVEVHGYEEVSMQEDMYEEGLVANSATNPESELPPAVKLASVAAQGDEKKQEGQGSCGDHKAVVEGSVGAEIGAHHMQVQERDPSAMVDGLFRKAATESKPSTLQGGKDQRAGGGKRNKSPLSEKLDVGAVHRHTELLSRMKGLLDRVKQRRVLDVPDGRSSTATPDSKNDSGTVPVDGSATCTDILAMPSVTSYPFSGSGQPSGSDCELAVEQPGTSDSDAESMKTSIVVPDANDDVEMASIGNSPLAALPSPGSRIVSFPVAFSMDSETDSVDEQDSTSGSDPYPDVVVVDDASMGSAKSAQSDIAEGQDSGFPSPAASPLPQAATEQMHTSPMSMTGPSENDFAGSVVQPTVPRLDLAPVLETRARTMPPPQDGSWAAPDPTGRTTPEFSDLNTSDRAGDLLSRRSVSASGAQSEAERKASGRAGHVRRYSWSGEGPDVSEALSKFQQARQAAVSTQGRLQLLALAVNTSRQRHDFPTPQSSQRTVKSDEQFTSRTSLVDGASGIGEMHAKGLLASTASPPAVQDVMAASGTADISNIVNKARDGKLEAIDKRAEIGAVNPLSRWLDLCPESLVSDDETGASDSEGSEPESLDISQLLQCPFSRDLDEVASATGSGVFQSSDWDGMSLGSDDESEEGDLGSAAGDDDALSTGRHSISSLTTVASGGLDIVPVAMEPLRAKRGTSPCPSWGAPPGSPDMGLDGDADKVANHTTPVLLKLLASGSLEVAMATAVELAEKAKKKPSVRRQLLQSGMIPSLVHMLQSPKRDVRIASARALALLGDSSTDLQLEIIAAGAVPLLSRLTRAGSRKSGEAAGWAMNRLTAKPAPASSVASTDVSVPLLVDLLCTGNADMKASAVLELSRTVARTFGGYEEVARPGVVEALVELLSNEISAVHRAAGDLLASLLYKNKGALQVLADKDGIVPHLLNVIKTATNDGKTAAAQVLKGLADVSKKVQQDVVDNKGISTLAMFLKVGLPGNGGREASAWMLGSLACHSNVAREQVLRSGVPATLESLLREGEAEEKTAAAWSLRQLSQEDDDDLTNLALPLIVRSLESGPPEVQVVAACELCHFACGSFWTHLELFHADALSALLGFLRRGGPTEGLNAALAALLHLGNALDTVPGEICQQGGIEVLVDNLKPDCTADGKLVAELLSLLSERCPMHQQEIVSAGGVPLLVDMLPKSDACCAAARNLLMALVDSELSAISLAASHTAIPLLLGVMKSGGSVRSREAAVALINRMVEINVETRQTVAQSGGTPILLQAVNHGESHELKSVAANAMTKLAACNGNVQESLVGSGAFGSLVQLLESTSTRIRQQAAERAKAMGGDDKGDKSQPRLDLTSNEMLVSARGRKGGVLSTIEETKPLVVVPSAGKLRTRTLAGAASDSAAGSAQGVVGGVMCDNESHGPDGKSGMPTGVVGSKPQDVAERLTKGEHGDGTGHAAGHMAEEGSEHAQGFGDPTSQKGGRVSELMDALRRGDGQDAAKAALRSLAVGNKAKRMELLHAGAVPLLVEILQSKSYH</sequence>
<dbReference type="PANTHER" id="PTHR23315">
    <property type="entry name" value="U BOX DOMAIN-CONTAINING"/>
    <property type="match status" value="1"/>
</dbReference>
<feature type="compositionally biased region" description="Polar residues" evidence="6">
    <location>
        <begin position="690"/>
        <end position="703"/>
    </location>
</feature>
<feature type="region of interest" description="Disordered" evidence="6">
    <location>
        <begin position="1625"/>
        <end position="1645"/>
    </location>
</feature>
<evidence type="ECO:0000313" key="8">
    <source>
        <dbReference type="EMBL" id="CAD7700720.1"/>
    </source>
</evidence>
<feature type="compositionally biased region" description="Acidic residues" evidence="6">
    <location>
        <begin position="573"/>
        <end position="582"/>
    </location>
</feature>
<feature type="region of interest" description="Disordered" evidence="6">
    <location>
        <begin position="881"/>
        <end position="900"/>
    </location>
</feature>
<feature type="region of interest" description="Disordered" evidence="6">
    <location>
        <begin position="573"/>
        <end position="653"/>
    </location>
</feature>
<dbReference type="SMART" id="SM00185">
    <property type="entry name" value="ARM"/>
    <property type="match status" value="9"/>
</dbReference>
<feature type="region of interest" description="Disordered" evidence="6">
    <location>
        <begin position="399"/>
        <end position="430"/>
    </location>
</feature>
<dbReference type="GO" id="GO:0016567">
    <property type="term" value="P:protein ubiquitination"/>
    <property type="evidence" value="ECO:0007669"/>
    <property type="project" value="InterPro"/>
</dbReference>
<dbReference type="Gene3D" id="3.30.40.10">
    <property type="entry name" value="Zinc/RING finger domain, C3HC4 (zinc finger)"/>
    <property type="match status" value="1"/>
</dbReference>
<evidence type="ECO:0000256" key="5">
    <source>
        <dbReference type="SAM" id="Coils"/>
    </source>
</evidence>
<dbReference type="SUPFAM" id="SSF57850">
    <property type="entry name" value="RING/U-box"/>
    <property type="match status" value="1"/>
</dbReference>
<evidence type="ECO:0000313" key="9">
    <source>
        <dbReference type="Proteomes" id="UP000708148"/>
    </source>
</evidence>
<feature type="compositionally biased region" description="Basic and acidic residues" evidence="6">
    <location>
        <begin position="1626"/>
        <end position="1644"/>
    </location>
</feature>
<feature type="compositionally biased region" description="Polar residues" evidence="6">
    <location>
        <begin position="464"/>
        <end position="477"/>
    </location>
</feature>
<dbReference type="InterPro" id="IPR011989">
    <property type="entry name" value="ARM-like"/>
</dbReference>
<dbReference type="InterPro" id="IPR016024">
    <property type="entry name" value="ARM-type_fold"/>
</dbReference>
<keyword evidence="5" id="KW-0175">Coiled coil</keyword>
<feature type="region of interest" description="Disordered" evidence="6">
    <location>
        <begin position="501"/>
        <end position="529"/>
    </location>
</feature>
<keyword evidence="3" id="KW-0833">Ubl conjugation pathway</keyword>
<evidence type="ECO:0000256" key="6">
    <source>
        <dbReference type="SAM" id="MobiDB-lite"/>
    </source>
</evidence>
<dbReference type="Pfam" id="PF04564">
    <property type="entry name" value="U-box"/>
    <property type="match status" value="1"/>
</dbReference>
<dbReference type="OrthoDB" id="7537227at2759"/>
<dbReference type="GO" id="GO:0007166">
    <property type="term" value="P:cell surface receptor signaling pathway"/>
    <property type="evidence" value="ECO:0007669"/>
    <property type="project" value="InterPro"/>
</dbReference>
<dbReference type="InterPro" id="IPR045210">
    <property type="entry name" value="RING-Ubox_PUB"/>
</dbReference>
<feature type="compositionally biased region" description="Acidic residues" evidence="6">
    <location>
        <begin position="881"/>
        <end position="898"/>
    </location>
</feature>
<dbReference type="InterPro" id="IPR059179">
    <property type="entry name" value="MLKL-like_MCAfunc"/>
</dbReference>
<evidence type="ECO:0000256" key="2">
    <source>
        <dbReference type="ARBA" id="ARBA00012483"/>
    </source>
</evidence>
<dbReference type="CDD" id="cd21037">
    <property type="entry name" value="MLKL_NTD"/>
    <property type="match status" value="1"/>
</dbReference>
<feature type="repeat" description="ARM" evidence="4">
    <location>
        <begin position="1059"/>
        <end position="1085"/>
    </location>
</feature>
<comment type="catalytic activity">
    <reaction evidence="1">
        <text>S-ubiquitinyl-[E2 ubiquitin-conjugating enzyme]-L-cysteine + [acceptor protein]-L-lysine = [E2 ubiquitin-conjugating enzyme]-L-cysteine + N(6)-ubiquitinyl-[acceptor protein]-L-lysine.</text>
        <dbReference type="EC" id="2.3.2.27"/>
    </reaction>
</comment>
<protein>
    <recommendedName>
        <fullName evidence="2">RING-type E3 ubiquitin transferase</fullName>
        <ecNumber evidence="2">2.3.2.27</ecNumber>
    </recommendedName>
</protein>
<feature type="region of interest" description="Disordered" evidence="6">
    <location>
        <begin position="456"/>
        <end position="483"/>
    </location>
</feature>
<feature type="compositionally biased region" description="Low complexity" evidence="6">
    <location>
        <begin position="620"/>
        <end position="631"/>
    </location>
</feature>
<feature type="domain" description="U-box" evidence="7">
    <location>
        <begin position="237"/>
        <end position="312"/>
    </location>
</feature>
<accession>A0A8S1IZW4</accession>
<organism evidence="8 9">
    <name type="scientific">Ostreobium quekettii</name>
    <dbReference type="NCBI Taxonomy" id="121088"/>
    <lineage>
        <taxon>Eukaryota</taxon>
        <taxon>Viridiplantae</taxon>
        <taxon>Chlorophyta</taxon>
        <taxon>core chlorophytes</taxon>
        <taxon>Ulvophyceae</taxon>
        <taxon>TCBD clade</taxon>
        <taxon>Bryopsidales</taxon>
        <taxon>Ostreobineae</taxon>
        <taxon>Ostreobiaceae</taxon>
        <taxon>Ostreobium</taxon>
    </lineage>
</organism>
<feature type="compositionally biased region" description="Basic and acidic residues" evidence="6">
    <location>
        <begin position="350"/>
        <end position="364"/>
    </location>
</feature>